<dbReference type="KEGG" id="pda:103709363"/>
<evidence type="ECO:0000256" key="4">
    <source>
        <dbReference type="ARBA" id="ARBA00022989"/>
    </source>
</evidence>
<feature type="transmembrane region" description="Helical" evidence="6">
    <location>
        <begin position="72"/>
        <end position="89"/>
    </location>
</feature>
<keyword evidence="3 6" id="KW-0256">Endoplasmic reticulum</keyword>
<evidence type="ECO:0000256" key="3">
    <source>
        <dbReference type="ARBA" id="ARBA00022824"/>
    </source>
</evidence>
<keyword evidence="4 6" id="KW-1133">Transmembrane helix</keyword>
<dbReference type="InterPro" id="IPR045064">
    <property type="entry name" value="Reticulon-like"/>
</dbReference>
<evidence type="ECO:0000256" key="5">
    <source>
        <dbReference type="ARBA" id="ARBA00023136"/>
    </source>
</evidence>
<dbReference type="PANTHER" id="PTHR10994:SF85">
    <property type="entry name" value="RETICULON-LIKE PROTEIN B9"/>
    <property type="match status" value="1"/>
</dbReference>
<evidence type="ECO:0000256" key="2">
    <source>
        <dbReference type="ARBA" id="ARBA00022692"/>
    </source>
</evidence>
<evidence type="ECO:0000256" key="7">
    <source>
        <dbReference type="SAM" id="MobiDB-lite"/>
    </source>
</evidence>
<evidence type="ECO:0000313" key="10">
    <source>
        <dbReference type="RefSeq" id="XP_008792884.2"/>
    </source>
</evidence>
<dbReference type="PANTHER" id="PTHR10994">
    <property type="entry name" value="RETICULON"/>
    <property type="match status" value="1"/>
</dbReference>
<dbReference type="AlphaFoldDB" id="A0A8B7C6P0"/>
<dbReference type="GeneID" id="103709363"/>
<dbReference type="GO" id="GO:0005789">
    <property type="term" value="C:endoplasmic reticulum membrane"/>
    <property type="evidence" value="ECO:0007669"/>
    <property type="project" value="UniProtKB-SubCell"/>
</dbReference>
<evidence type="ECO:0000259" key="8">
    <source>
        <dbReference type="PROSITE" id="PS50845"/>
    </source>
</evidence>
<organism evidence="9 10">
    <name type="scientific">Phoenix dactylifera</name>
    <name type="common">Date palm</name>
    <dbReference type="NCBI Taxonomy" id="42345"/>
    <lineage>
        <taxon>Eukaryota</taxon>
        <taxon>Viridiplantae</taxon>
        <taxon>Streptophyta</taxon>
        <taxon>Embryophyta</taxon>
        <taxon>Tracheophyta</taxon>
        <taxon>Spermatophyta</taxon>
        <taxon>Magnoliopsida</taxon>
        <taxon>Liliopsida</taxon>
        <taxon>Arecaceae</taxon>
        <taxon>Coryphoideae</taxon>
        <taxon>Phoeniceae</taxon>
        <taxon>Phoenix</taxon>
    </lineage>
</organism>
<feature type="transmembrane region" description="Helical" evidence="6">
    <location>
        <begin position="141"/>
        <end position="157"/>
    </location>
</feature>
<reference evidence="10" key="2">
    <citation type="submission" date="2025-08" db="UniProtKB">
        <authorList>
            <consortium name="RefSeq"/>
        </authorList>
    </citation>
    <scope>IDENTIFICATION</scope>
    <source>
        <tissue evidence="10">Young leaves</tissue>
    </source>
</reference>
<dbReference type="PROSITE" id="PS50845">
    <property type="entry name" value="RETICULON"/>
    <property type="match status" value="1"/>
</dbReference>
<dbReference type="Proteomes" id="UP000228380">
    <property type="component" value="Chromosome 11"/>
</dbReference>
<keyword evidence="5 6" id="KW-0472">Membrane</keyword>
<dbReference type="RefSeq" id="XP_008792884.2">
    <property type="nucleotide sequence ID" value="XM_008794662.2"/>
</dbReference>
<name>A0A8B7C6P0_PHODC</name>
<evidence type="ECO:0000313" key="9">
    <source>
        <dbReference type="Proteomes" id="UP000228380"/>
    </source>
</evidence>
<gene>
    <name evidence="10" type="primary">LOC103709363</name>
</gene>
<keyword evidence="9" id="KW-1185">Reference proteome</keyword>
<dbReference type="Pfam" id="PF02453">
    <property type="entry name" value="Reticulon"/>
    <property type="match status" value="1"/>
</dbReference>
<feature type="domain" description="Reticulon" evidence="8">
    <location>
        <begin position="39"/>
        <end position="225"/>
    </location>
</feature>
<comment type="subcellular location">
    <subcellularLocation>
        <location evidence="1 6">Endoplasmic reticulum membrane</location>
        <topology evidence="1 6">Multi-pass membrane protein</topology>
    </subcellularLocation>
</comment>
<dbReference type="GO" id="GO:0009617">
    <property type="term" value="P:response to bacterium"/>
    <property type="evidence" value="ECO:0007669"/>
    <property type="project" value="InterPro"/>
</dbReference>
<reference evidence="9" key="1">
    <citation type="journal article" date="2019" name="Nat. Commun.">
        <title>Genome-wide association mapping of date palm fruit traits.</title>
        <authorList>
            <person name="Hazzouri K.M."/>
            <person name="Gros-Balthazard M."/>
            <person name="Flowers J.M."/>
            <person name="Copetti D."/>
            <person name="Lemansour A."/>
            <person name="Lebrun M."/>
            <person name="Masmoudi K."/>
            <person name="Ferrand S."/>
            <person name="Dhar M.I."/>
            <person name="Fresquez Z.A."/>
            <person name="Rosas U."/>
            <person name="Zhang J."/>
            <person name="Talag J."/>
            <person name="Lee S."/>
            <person name="Kudrna D."/>
            <person name="Powell R.F."/>
            <person name="Leitch I.J."/>
            <person name="Krueger R.R."/>
            <person name="Wing R.A."/>
            <person name="Amiri K.M.A."/>
            <person name="Purugganan M.D."/>
        </authorList>
    </citation>
    <scope>NUCLEOTIDE SEQUENCE [LARGE SCALE GENOMIC DNA]</scope>
    <source>
        <strain evidence="9">cv. Khalas</strain>
    </source>
</reference>
<protein>
    <recommendedName>
        <fullName evidence="6">Reticulon-like protein</fullName>
    </recommendedName>
</protein>
<proteinExistence type="predicted"/>
<feature type="transmembrane region" description="Helical" evidence="6">
    <location>
        <begin position="50"/>
        <end position="66"/>
    </location>
</feature>
<keyword evidence="2 6" id="KW-0812">Transmembrane</keyword>
<dbReference type="OrthoDB" id="567788at2759"/>
<evidence type="ECO:0000256" key="6">
    <source>
        <dbReference type="RuleBase" id="RU363132"/>
    </source>
</evidence>
<sequence length="225" mass="25662">MPRIKYASDSDEQQPTFTTSRSRLGHHSSLHELLGGGRVADILLWRNKHLSAAILAGATLIWSLFAVAEYHFATLLCHISMMAMLVVFIRSNMPYLFDRSPFKIPQVILSQRDIKEVALAFQGRLNHFISIFHDIARGKDLKQFLLAMASLWILSVVGSYCSFISLLYLCFLCIHILAALYERNEYEVNRLATKGSQDLRKLYMTLDSKVLGKIPRGPVKEKKFK</sequence>
<evidence type="ECO:0000256" key="1">
    <source>
        <dbReference type="ARBA" id="ARBA00004477"/>
    </source>
</evidence>
<feature type="region of interest" description="Disordered" evidence="7">
    <location>
        <begin position="1"/>
        <end position="23"/>
    </location>
</feature>
<accession>A0A8B7C6P0</accession>
<dbReference type="InterPro" id="IPR003388">
    <property type="entry name" value="Reticulon"/>
</dbReference>